<sequence>MDNSIRIRRRFPNVRNLKKTIAKLNTLIQLTVKIKEQLDELKEEVRILKLAKDKANPQDLTASIESLAKDLQKLKIGEASTSKTKIPKAQGRLFVYKNPKDIFEQEKEKAKQR</sequence>
<evidence type="ECO:0000256" key="1">
    <source>
        <dbReference type="SAM" id="Coils"/>
    </source>
</evidence>
<keyword evidence="3" id="KW-1185">Reference proteome</keyword>
<dbReference type="AlphaFoldDB" id="A0AAQ3L3R1"/>
<organism evidence="2 3">
    <name type="scientific">Canna indica</name>
    <name type="common">Indian-shot</name>
    <dbReference type="NCBI Taxonomy" id="4628"/>
    <lineage>
        <taxon>Eukaryota</taxon>
        <taxon>Viridiplantae</taxon>
        <taxon>Streptophyta</taxon>
        <taxon>Embryophyta</taxon>
        <taxon>Tracheophyta</taxon>
        <taxon>Spermatophyta</taxon>
        <taxon>Magnoliopsida</taxon>
        <taxon>Liliopsida</taxon>
        <taxon>Zingiberales</taxon>
        <taxon>Cannaceae</taxon>
        <taxon>Canna</taxon>
    </lineage>
</organism>
<keyword evidence="1" id="KW-0175">Coiled coil</keyword>
<dbReference type="EMBL" id="CP136898">
    <property type="protein sequence ID" value="WOL20307.1"/>
    <property type="molecule type" value="Genomic_DNA"/>
</dbReference>
<name>A0AAQ3L3R1_9LILI</name>
<accession>A0AAQ3L3R1</accession>
<evidence type="ECO:0000313" key="2">
    <source>
        <dbReference type="EMBL" id="WOL20307.1"/>
    </source>
</evidence>
<protein>
    <submittedName>
        <fullName evidence="2">ORF2 protein</fullName>
    </submittedName>
</protein>
<gene>
    <name evidence="2" type="ORF">Cni_G29111</name>
</gene>
<feature type="coiled-coil region" evidence="1">
    <location>
        <begin position="24"/>
        <end position="54"/>
    </location>
</feature>
<evidence type="ECO:0000313" key="3">
    <source>
        <dbReference type="Proteomes" id="UP001327560"/>
    </source>
</evidence>
<dbReference type="Proteomes" id="UP001327560">
    <property type="component" value="Chromosome 9"/>
</dbReference>
<proteinExistence type="predicted"/>
<reference evidence="2 3" key="1">
    <citation type="submission" date="2023-10" db="EMBL/GenBank/DDBJ databases">
        <title>Chromosome-scale genome assembly provides insights into flower coloration mechanisms of Canna indica.</title>
        <authorList>
            <person name="Li C."/>
        </authorList>
    </citation>
    <scope>NUCLEOTIDE SEQUENCE [LARGE SCALE GENOMIC DNA]</scope>
    <source>
        <tissue evidence="2">Flower</tissue>
    </source>
</reference>